<protein>
    <submittedName>
        <fullName evidence="1">N-acetylglucosamine kinase</fullName>
    </submittedName>
</protein>
<dbReference type="SUPFAM" id="SSF53067">
    <property type="entry name" value="Actin-like ATPase domain"/>
    <property type="match status" value="2"/>
</dbReference>
<reference evidence="1 2" key="1">
    <citation type="submission" date="2019-06" db="EMBL/GenBank/DDBJ databases">
        <title>Flavibacter putida gen. nov., sp. nov., a novel marine bacterium of the family Flavobacteriaceae isolated from coastal seawater.</title>
        <authorList>
            <person name="Feng X."/>
        </authorList>
    </citation>
    <scope>NUCLEOTIDE SEQUENCE [LARGE SCALE GENOMIC DNA]</scope>
    <source>
        <strain evidence="1 2">PLHSN227</strain>
    </source>
</reference>
<accession>A0A508A2J5</accession>
<dbReference type="AlphaFoldDB" id="A0A508A2J5"/>
<keyword evidence="1" id="KW-0418">Kinase</keyword>
<dbReference type="CDD" id="cd24079">
    <property type="entry name" value="ASKHA_NBD_PG1100-like"/>
    <property type="match status" value="1"/>
</dbReference>
<dbReference type="PANTHER" id="PTHR43190">
    <property type="entry name" value="N-ACETYL-D-GLUCOSAMINE KINASE"/>
    <property type="match status" value="1"/>
</dbReference>
<comment type="caution">
    <text evidence="1">The sequence shown here is derived from an EMBL/GenBank/DDBJ whole genome shotgun (WGS) entry which is preliminary data.</text>
</comment>
<dbReference type="GO" id="GO:0016301">
    <property type="term" value="F:kinase activity"/>
    <property type="evidence" value="ECO:0007669"/>
    <property type="project" value="UniProtKB-KW"/>
</dbReference>
<evidence type="ECO:0000313" key="2">
    <source>
        <dbReference type="Proteomes" id="UP000317169"/>
    </source>
</evidence>
<organism evidence="1 2">
    <name type="scientific">Haloflavibacter putidus</name>
    <dbReference type="NCBI Taxonomy" id="2576776"/>
    <lineage>
        <taxon>Bacteria</taxon>
        <taxon>Pseudomonadati</taxon>
        <taxon>Bacteroidota</taxon>
        <taxon>Flavobacteriia</taxon>
        <taxon>Flavobacteriales</taxon>
        <taxon>Flavobacteriaceae</taxon>
        <taxon>Haloflavibacter</taxon>
    </lineage>
</organism>
<dbReference type="Gene3D" id="1.10.720.160">
    <property type="match status" value="1"/>
</dbReference>
<proteinExistence type="predicted"/>
<dbReference type="EMBL" id="VIAR01000002">
    <property type="protein sequence ID" value="TQD40052.1"/>
    <property type="molecule type" value="Genomic_DNA"/>
</dbReference>
<keyword evidence="2" id="KW-1185">Reference proteome</keyword>
<keyword evidence="1" id="KW-0808">Transferase</keyword>
<dbReference type="Proteomes" id="UP000317169">
    <property type="component" value="Unassembled WGS sequence"/>
</dbReference>
<name>A0A508A2J5_9FLAO</name>
<dbReference type="Gene3D" id="3.30.420.40">
    <property type="match status" value="2"/>
</dbReference>
<dbReference type="InterPro" id="IPR052519">
    <property type="entry name" value="Euk-type_GlcNAc_Kinase"/>
</dbReference>
<dbReference type="OrthoDB" id="871343at2"/>
<dbReference type="InterPro" id="IPR043129">
    <property type="entry name" value="ATPase_NBD"/>
</dbReference>
<dbReference type="PANTHER" id="PTHR43190:SF3">
    <property type="entry name" value="N-ACETYL-D-GLUCOSAMINE KINASE"/>
    <property type="match status" value="1"/>
</dbReference>
<dbReference type="RefSeq" id="WP_141420582.1">
    <property type="nucleotide sequence ID" value="NZ_VIAR01000002.1"/>
</dbReference>
<gene>
    <name evidence="1" type="ORF">FKR84_02320</name>
</gene>
<sequence>MILLAESGSTKCDWVVLDAEGKVVLQTKTKGLNPSVFSVASMQKHLSENAQLLELGNKIKKLYFYGAGCGTPKPAKTIEVILKKMFPTAKVYIHEDILAACLAVTTQPGIVCILGTGSNACYFDGKKAHLPMPSLGYIIMDEASGNYFGKQLIRDYYYAKIPADLASIFQENYALDADIIKENLYHQPNPNTYLANFAKFIFQHKADYPNYFNTLLNAGINKFIDNRILTLEKDKNLPVHFVGSIAKFSEDIIENCLKSKNLVLGKIQRKPIDGLITYHKKNN</sequence>
<evidence type="ECO:0000313" key="1">
    <source>
        <dbReference type="EMBL" id="TQD40052.1"/>
    </source>
</evidence>